<gene>
    <name evidence="2" type="ORF">MM415A01889_0010</name>
</gene>
<dbReference type="GO" id="GO:0032259">
    <property type="term" value="P:methylation"/>
    <property type="evidence" value="ECO:0007669"/>
    <property type="project" value="UniProtKB-KW"/>
</dbReference>
<dbReference type="InterPro" id="IPR029063">
    <property type="entry name" value="SAM-dependent_MTases_sf"/>
</dbReference>
<feature type="domain" description="Methyltransferase type 11" evidence="1">
    <location>
        <begin position="42"/>
        <end position="131"/>
    </location>
</feature>
<accession>A0A6M3K2F6</accession>
<dbReference type="EMBL" id="MT142131">
    <property type="protein sequence ID" value="QJA74955.1"/>
    <property type="molecule type" value="Genomic_DNA"/>
</dbReference>
<sequence>MCVRSYGGDGDIIGGVRNLKWMKDTFFSKYLSNYWKGFRSILDVGSGNGRLNKFLDKYFDEIFNIDPNVELDKRFSYGKTTYINGKFLQHTFGRKFDVISFNQSFRLFEKQQDLVLIKSLNLLNREGMIFIQSSSQFEETNIYKDQHFELDKLLLPLGLYRDLFVDTRIETRFSFIRRISERKDIELVGESVRIVKVDDPSDPLSIPYQDGEYVNRLSKDYEEHKTEHRII</sequence>
<dbReference type="AlphaFoldDB" id="A0A6M3K2F6"/>
<evidence type="ECO:0000259" key="1">
    <source>
        <dbReference type="Pfam" id="PF08241"/>
    </source>
</evidence>
<dbReference type="GO" id="GO:0008757">
    <property type="term" value="F:S-adenosylmethionine-dependent methyltransferase activity"/>
    <property type="evidence" value="ECO:0007669"/>
    <property type="project" value="InterPro"/>
</dbReference>
<dbReference type="InterPro" id="IPR013216">
    <property type="entry name" value="Methyltransf_11"/>
</dbReference>
<protein>
    <submittedName>
        <fullName evidence="2">Putative methyltransferase</fullName>
    </submittedName>
</protein>
<keyword evidence="2" id="KW-0489">Methyltransferase</keyword>
<name>A0A6M3K2F6_9ZZZZ</name>
<dbReference type="SUPFAM" id="SSF53335">
    <property type="entry name" value="S-adenosyl-L-methionine-dependent methyltransferases"/>
    <property type="match status" value="1"/>
</dbReference>
<organism evidence="2">
    <name type="scientific">viral metagenome</name>
    <dbReference type="NCBI Taxonomy" id="1070528"/>
    <lineage>
        <taxon>unclassified sequences</taxon>
        <taxon>metagenomes</taxon>
        <taxon>organismal metagenomes</taxon>
    </lineage>
</organism>
<dbReference type="CDD" id="cd02440">
    <property type="entry name" value="AdoMet_MTases"/>
    <property type="match status" value="1"/>
</dbReference>
<dbReference type="Gene3D" id="3.40.50.150">
    <property type="entry name" value="Vaccinia Virus protein VP39"/>
    <property type="match status" value="1"/>
</dbReference>
<keyword evidence="2" id="KW-0808">Transferase</keyword>
<reference evidence="2" key="1">
    <citation type="submission" date="2020-03" db="EMBL/GenBank/DDBJ databases">
        <title>The deep terrestrial virosphere.</title>
        <authorList>
            <person name="Holmfeldt K."/>
            <person name="Nilsson E."/>
            <person name="Simone D."/>
            <person name="Lopez-Fernandez M."/>
            <person name="Wu X."/>
            <person name="de Brujin I."/>
            <person name="Lundin D."/>
            <person name="Andersson A."/>
            <person name="Bertilsson S."/>
            <person name="Dopson M."/>
        </authorList>
    </citation>
    <scope>NUCLEOTIDE SEQUENCE</scope>
    <source>
        <strain evidence="2">MM415A01889</strain>
    </source>
</reference>
<proteinExistence type="predicted"/>
<dbReference type="Pfam" id="PF08241">
    <property type="entry name" value="Methyltransf_11"/>
    <property type="match status" value="1"/>
</dbReference>
<evidence type="ECO:0000313" key="2">
    <source>
        <dbReference type="EMBL" id="QJA74955.1"/>
    </source>
</evidence>